<dbReference type="KEGG" id="asau:88175635"/>
<feature type="compositionally biased region" description="Low complexity" evidence="8">
    <location>
        <begin position="314"/>
        <end position="327"/>
    </location>
</feature>
<evidence type="ECO:0000256" key="5">
    <source>
        <dbReference type="ARBA" id="ARBA00023015"/>
    </source>
</evidence>
<feature type="compositionally biased region" description="Polar residues" evidence="8">
    <location>
        <begin position="138"/>
        <end position="148"/>
    </location>
</feature>
<dbReference type="InterPro" id="IPR051763">
    <property type="entry name" value="Copper_Homeo_Regul"/>
</dbReference>
<feature type="domain" description="Copper-fist" evidence="9">
    <location>
        <begin position="1"/>
        <end position="40"/>
    </location>
</feature>
<reference evidence="10 11" key="1">
    <citation type="submission" date="2023-10" db="EMBL/GenBank/DDBJ databases">
        <title>Draft Genome Sequence of Candida saopaulonensis from a very Premature Infant with Sepsis.</title>
        <authorList>
            <person name="Ning Y."/>
            <person name="Dai R."/>
            <person name="Xiao M."/>
            <person name="Xu Y."/>
            <person name="Yan Q."/>
            <person name="Zhang L."/>
        </authorList>
    </citation>
    <scope>NUCLEOTIDE SEQUENCE [LARGE SCALE GENOMIC DNA]</scope>
    <source>
        <strain evidence="10 11">19XY460</strain>
    </source>
</reference>
<evidence type="ECO:0000259" key="9">
    <source>
        <dbReference type="PROSITE" id="PS50073"/>
    </source>
</evidence>
<dbReference type="Proteomes" id="UP001338582">
    <property type="component" value="Chromosome 6"/>
</dbReference>
<feature type="compositionally biased region" description="Low complexity" evidence="8">
    <location>
        <begin position="367"/>
        <end position="378"/>
    </location>
</feature>
<sequence>MVLLNGVKYACERCIRGHRVSSCTHTDKPLTMIKPKGRPASQCPHCREQRKLKNTHSSCNCGKKGKAPGTHLASCLCHKNSHCTCPGKDKKSQTKKRTDASPSASAEPVSVAPSSVTSVASTTTPPNGHFSSAPPPNGTYSGVSVTPQAATSNSGPDFLYDDMSAHLESEQGLLDYFIKLEDLDGAKIVPGIPGITDELRANLSLDSVPLLQEGRAGPAAPFANMNFMTNSPSDAELDAMENMFPLFPLVGSTSFDDDKSLPLLPIPDRPFDSLPHETTHKKTLDTKPHYPIYPPRLQLLHGITYHNQHHTQSHNHSQPHSQGQHQNLSQPPTQSHIQSQNQVQNQAHNQGPSQNHNASGLGLVSLAPAPSQAPAPATAPAFNVNSRVNLQLHISTLGSYNGHHNGGPGTPISTQHPHPLKPSSSFTIGYNLNPKLRRPESVLSLASTSSNTSKQNLFETPQMNQHTFLKTPSSAAFPPFLLSGNNSTDEFNFPSYNSLSAVLNDSNLMMFLSDEDSGSHNTSFRGNGIYGNGMVAVPSNVDSAVPPPRALLLRRTSSLSRSHSQAHSNMVSKDHPQHLHLPQLKTSIYHDSSPRLAPVRTPASASERTFYKPPSIGSFVPEEDEEFGLSMGNDNGLQPDSYISDSQRSNFDSDSMPLELQDLKSIPMYQDLFEGMDKHV</sequence>
<keyword evidence="4" id="KW-0186">Copper</keyword>
<dbReference type="InterPro" id="IPR036395">
    <property type="entry name" value="Cu_fist_DNA-bd_dom_sf"/>
</dbReference>
<evidence type="ECO:0000256" key="3">
    <source>
        <dbReference type="ARBA" id="ARBA00022833"/>
    </source>
</evidence>
<dbReference type="Gene3D" id="3.90.430.10">
    <property type="entry name" value="Copper fist DNA-binding domain"/>
    <property type="match status" value="1"/>
</dbReference>
<feature type="compositionally biased region" description="Basic and acidic residues" evidence="8">
    <location>
        <begin position="87"/>
        <end position="99"/>
    </location>
</feature>
<dbReference type="PANTHER" id="PTHR28088">
    <property type="entry name" value="TRANSCRIPTIONAL ACTIVATOR HAA1-RELATED"/>
    <property type="match status" value="1"/>
</dbReference>
<evidence type="ECO:0000256" key="7">
    <source>
        <dbReference type="ARBA" id="ARBA00023242"/>
    </source>
</evidence>
<dbReference type="GeneID" id="88175635"/>
<dbReference type="PROSITE" id="PS01119">
    <property type="entry name" value="COPPER_FIST_1"/>
    <property type="match status" value="1"/>
</dbReference>
<keyword evidence="5" id="KW-0805">Transcription regulation</keyword>
<accession>A0AAX4HFF8</accession>
<feature type="region of interest" description="Disordered" evidence="8">
    <location>
        <begin position="592"/>
        <end position="652"/>
    </location>
</feature>
<dbReference type="GO" id="GO:0006878">
    <property type="term" value="P:intracellular copper ion homeostasis"/>
    <property type="evidence" value="ECO:0007669"/>
    <property type="project" value="TreeGrafter"/>
</dbReference>
<feature type="compositionally biased region" description="Polar residues" evidence="8">
    <location>
        <begin position="328"/>
        <end position="358"/>
    </location>
</feature>
<feature type="compositionally biased region" description="Low complexity" evidence="8">
    <location>
        <begin position="100"/>
        <end position="126"/>
    </location>
</feature>
<dbReference type="GO" id="GO:0005634">
    <property type="term" value="C:nucleus"/>
    <property type="evidence" value="ECO:0007669"/>
    <property type="project" value="UniProtKB-SubCell"/>
</dbReference>
<name>A0AAX4HFF8_9ASCO</name>
<dbReference type="RefSeq" id="XP_062879576.1">
    <property type="nucleotide sequence ID" value="XM_063023506.1"/>
</dbReference>
<keyword evidence="6" id="KW-0804">Transcription</keyword>
<dbReference type="GO" id="GO:0000981">
    <property type="term" value="F:DNA-binding transcription factor activity, RNA polymerase II-specific"/>
    <property type="evidence" value="ECO:0007669"/>
    <property type="project" value="TreeGrafter"/>
</dbReference>
<feature type="compositionally biased region" description="Polar residues" evidence="8">
    <location>
        <begin position="411"/>
        <end position="429"/>
    </location>
</feature>
<gene>
    <name evidence="10" type="ORF">PUMCH_004575</name>
</gene>
<evidence type="ECO:0000256" key="6">
    <source>
        <dbReference type="ARBA" id="ARBA00023163"/>
    </source>
</evidence>
<dbReference type="SMART" id="SM01090">
    <property type="entry name" value="Copper-fist"/>
    <property type="match status" value="1"/>
</dbReference>
<feature type="region of interest" description="Disordered" evidence="8">
    <location>
        <begin position="85"/>
        <end position="148"/>
    </location>
</feature>
<feature type="compositionally biased region" description="Basic and acidic residues" evidence="8">
    <location>
        <begin position="269"/>
        <end position="288"/>
    </location>
</feature>
<organism evidence="10 11">
    <name type="scientific">Australozyma saopauloensis</name>
    <dbReference type="NCBI Taxonomy" id="291208"/>
    <lineage>
        <taxon>Eukaryota</taxon>
        <taxon>Fungi</taxon>
        <taxon>Dikarya</taxon>
        <taxon>Ascomycota</taxon>
        <taxon>Saccharomycotina</taxon>
        <taxon>Pichiomycetes</taxon>
        <taxon>Metschnikowiaceae</taxon>
        <taxon>Australozyma</taxon>
    </lineage>
</organism>
<evidence type="ECO:0000256" key="2">
    <source>
        <dbReference type="ARBA" id="ARBA00022723"/>
    </source>
</evidence>
<dbReference type="InterPro" id="IPR001083">
    <property type="entry name" value="Cu_fist_DNA-bd_dom"/>
</dbReference>
<proteinExistence type="predicted"/>
<evidence type="ECO:0000256" key="1">
    <source>
        <dbReference type="ARBA" id="ARBA00004123"/>
    </source>
</evidence>
<keyword evidence="7" id="KW-0539">Nucleus</keyword>
<dbReference type="PRINTS" id="PR00617">
    <property type="entry name" value="COPPERFIST"/>
</dbReference>
<evidence type="ECO:0000313" key="10">
    <source>
        <dbReference type="EMBL" id="WPK27198.1"/>
    </source>
</evidence>
<dbReference type="Pfam" id="PF00649">
    <property type="entry name" value="Copper-fist"/>
    <property type="match status" value="1"/>
</dbReference>
<feature type="compositionally biased region" description="Polar residues" evidence="8">
    <location>
        <begin position="632"/>
        <end position="652"/>
    </location>
</feature>
<keyword evidence="11" id="KW-1185">Reference proteome</keyword>
<protein>
    <recommendedName>
        <fullName evidence="9">Copper-fist domain-containing protein</fullName>
    </recommendedName>
</protein>
<dbReference type="GO" id="GO:0000978">
    <property type="term" value="F:RNA polymerase II cis-regulatory region sequence-specific DNA binding"/>
    <property type="evidence" value="ECO:0007669"/>
    <property type="project" value="TreeGrafter"/>
</dbReference>
<dbReference type="GO" id="GO:0005507">
    <property type="term" value="F:copper ion binding"/>
    <property type="evidence" value="ECO:0007669"/>
    <property type="project" value="InterPro"/>
</dbReference>
<evidence type="ECO:0000313" key="11">
    <source>
        <dbReference type="Proteomes" id="UP001338582"/>
    </source>
</evidence>
<feature type="region of interest" description="Disordered" evidence="8">
    <location>
        <begin position="267"/>
        <end position="293"/>
    </location>
</feature>
<evidence type="ECO:0000256" key="8">
    <source>
        <dbReference type="SAM" id="MobiDB-lite"/>
    </source>
</evidence>
<dbReference type="FunFam" id="3.90.430.10:FF:000001">
    <property type="entry name" value="Copper fist DNA-binding protein"/>
    <property type="match status" value="1"/>
</dbReference>
<dbReference type="GO" id="GO:0045944">
    <property type="term" value="P:positive regulation of transcription by RNA polymerase II"/>
    <property type="evidence" value="ECO:0007669"/>
    <property type="project" value="TreeGrafter"/>
</dbReference>
<feature type="region of interest" description="Disordered" evidence="8">
    <location>
        <begin position="399"/>
        <end position="429"/>
    </location>
</feature>
<feature type="region of interest" description="Disordered" evidence="8">
    <location>
        <begin position="308"/>
        <end position="378"/>
    </location>
</feature>
<keyword evidence="3" id="KW-0862">Zinc</keyword>
<dbReference type="GO" id="GO:0006879">
    <property type="term" value="P:intracellular iron ion homeostasis"/>
    <property type="evidence" value="ECO:0007669"/>
    <property type="project" value="TreeGrafter"/>
</dbReference>
<dbReference type="EMBL" id="CP138899">
    <property type="protein sequence ID" value="WPK27198.1"/>
    <property type="molecule type" value="Genomic_DNA"/>
</dbReference>
<dbReference type="SMART" id="SM00412">
    <property type="entry name" value="Cu_FIST"/>
    <property type="match status" value="1"/>
</dbReference>
<dbReference type="PROSITE" id="PS50073">
    <property type="entry name" value="COPPER_FIST_2"/>
    <property type="match status" value="1"/>
</dbReference>
<dbReference type="PANTHER" id="PTHR28088:SF5">
    <property type="entry name" value="TRANSCRIPTIONAL ACTIVATOR HAA1-RELATED"/>
    <property type="match status" value="1"/>
</dbReference>
<keyword evidence="2" id="KW-0479">Metal-binding</keyword>
<comment type="subcellular location">
    <subcellularLocation>
        <location evidence="1">Nucleus</location>
    </subcellularLocation>
</comment>
<evidence type="ECO:0000256" key="4">
    <source>
        <dbReference type="ARBA" id="ARBA00023008"/>
    </source>
</evidence>
<dbReference type="SUPFAM" id="SSF57879">
    <property type="entry name" value="Zinc domain conserved in yeast copper-regulated transcription factors"/>
    <property type="match status" value="1"/>
</dbReference>
<dbReference type="AlphaFoldDB" id="A0AAX4HFF8"/>